<evidence type="ECO:0008006" key="5">
    <source>
        <dbReference type="Google" id="ProtNLM"/>
    </source>
</evidence>
<protein>
    <recommendedName>
        <fullName evidence="5">Small CPxCG-related zinc finger protein</fullName>
    </recommendedName>
</protein>
<dbReference type="InterPro" id="IPR049695">
    <property type="entry name" value="HVO_0416-like"/>
</dbReference>
<reference evidence="1 4" key="2">
    <citation type="submission" date="2018-07" db="EMBL/GenBank/DDBJ databases">
        <title>Genome sequences of Haloplanus aerogenes JCM 16430T.</title>
        <authorList>
            <person name="Kim Y.B."/>
            <person name="Roh S.W."/>
        </authorList>
    </citation>
    <scope>NUCLEOTIDE SEQUENCE [LARGE SCALE GENOMIC DNA]</scope>
    <source>
        <strain evidence="1 4">JCM 16430</strain>
    </source>
</reference>
<evidence type="ECO:0000313" key="4">
    <source>
        <dbReference type="Proteomes" id="UP000282007"/>
    </source>
</evidence>
<dbReference type="EMBL" id="REFS01000007">
    <property type="protein sequence ID" value="RMB12533.1"/>
    <property type="molecule type" value="Genomic_DNA"/>
</dbReference>
<organism evidence="2 3">
    <name type="scientific">Haloplanus aerogenes</name>
    <dbReference type="NCBI Taxonomy" id="660522"/>
    <lineage>
        <taxon>Archaea</taxon>
        <taxon>Methanobacteriati</taxon>
        <taxon>Methanobacteriota</taxon>
        <taxon>Stenosarchaea group</taxon>
        <taxon>Halobacteria</taxon>
        <taxon>Halobacteriales</taxon>
        <taxon>Haloferacaceae</taxon>
        <taxon>Haloplanus</taxon>
    </lineage>
</organism>
<reference evidence="2 3" key="1">
    <citation type="journal article" date="2015" name="Stand. Genomic Sci.">
        <title>Genomic Encyclopedia of Bacterial and Archaeal Type Strains, Phase III: the genomes of soil and plant-associated and newly described type strains.</title>
        <authorList>
            <person name="Whitman W.B."/>
            <person name="Woyke T."/>
            <person name="Klenk H.P."/>
            <person name="Zhou Y."/>
            <person name="Lilburn T.G."/>
            <person name="Beck B.J."/>
            <person name="De Vos P."/>
            <person name="Vandamme P."/>
            <person name="Eisen J.A."/>
            <person name="Garrity G."/>
            <person name="Hugenholtz P."/>
            <person name="Kyrpides N.C."/>
        </authorList>
    </citation>
    <scope>NUCLEOTIDE SEQUENCE [LARGE SCALE GENOMIC DNA]</scope>
    <source>
        <strain evidence="2 3">CGMCC 1.10124</strain>
    </source>
</reference>
<keyword evidence="4" id="KW-1185">Reference proteome</keyword>
<proteinExistence type="predicted"/>
<dbReference type="EMBL" id="CP034145">
    <property type="protein sequence ID" value="AZH26882.1"/>
    <property type="molecule type" value="Genomic_DNA"/>
</dbReference>
<evidence type="ECO:0000313" key="3">
    <source>
        <dbReference type="Proteomes" id="UP000277326"/>
    </source>
</evidence>
<reference evidence="2" key="3">
    <citation type="submission" date="2018-10" db="EMBL/GenBank/DDBJ databases">
        <authorList>
            <person name="Whitman W."/>
            <person name="Huntemann M."/>
            <person name="Clum A."/>
            <person name="Pillay M."/>
            <person name="Palaniappan K."/>
            <person name="Varghese N."/>
            <person name="Mikhailova N."/>
            <person name="Stamatis D."/>
            <person name="Reddy T."/>
            <person name="Daum C."/>
            <person name="Shapiro N."/>
            <person name="Ivanova N."/>
            <person name="Kyrpides N."/>
            <person name="Woyke T."/>
        </authorList>
    </citation>
    <scope>NUCLEOTIDE SEQUENCE</scope>
    <source>
        <strain evidence="2">CGMCC 1.10124</strain>
    </source>
</reference>
<dbReference type="AlphaFoldDB" id="A0A3M0D8C6"/>
<evidence type="ECO:0000313" key="1">
    <source>
        <dbReference type="EMBL" id="AZH26882.1"/>
    </source>
</evidence>
<sequence>MVWRTMACMAAGPSEHDDELFDQFLADNGHETTPVRWERSYNKLQCPDCGALHDEAATDCSVCGWDPAT</sequence>
<dbReference type="KEGG" id="haer:DU502_16530"/>
<dbReference type="Proteomes" id="UP000277326">
    <property type="component" value="Unassembled WGS sequence"/>
</dbReference>
<name>A0A3M0D8C6_9EURY</name>
<evidence type="ECO:0000313" key="2">
    <source>
        <dbReference type="EMBL" id="RMB12533.1"/>
    </source>
</evidence>
<dbReference type="Proteomes" id="UP000282007">
    <property type="component" value="Chromosome"/>
</dbReference>
<accession>A0A3M0D8C6</accession>
<gene>
    <name evidence="2" type="ORF">ATH50_3197</name>
    <name evidence="1" type="ORF">DU502_16530</name>
</gene>
<dbReference type="NCBIfam" id="NF041910">
    <property type="entry name" value="HVO_0416"/>
    <property type="match status" value="1"/>
</dbReference>